<keyword evidence="4 6" id="KW-0012">Acyltransferase</keyword>
<dbReference type="NCBIfam" id="NF010925">
    <property type="entry name" value="PRK14345.1"/>
    <property type="match status" value="1"/>
</dbReference>
<keyword evidence="3 6" id="KW-0808">Transferase</keyword>
<evidence type="ECO:0000256" key="3">
    <source>
        <dbReference type="ARBA" id="ARBA00022679"/>
    </source>
</evidence>
<protein>
    <recommendedName>
        <fullName evidence="2">lipoyl(octanoyl) transferase</fullName>
        <ecNumber evidence="2">2.3.1.181</ecNumber>
    </recommendedName>
</protein>
<dbReference type="GO" id="GO:0009249">
    <property type="term" value="P:protein lipoylation"/>
    <property type="evidence" value="ECO:0007669"/>
    <property type="project" value="InterPro"/>
</dbReference>
<reference evidence="6" key="1">
    <citation type="submission" date="2013-08" db="EMBL/GenBank/DDBJ databases">
        <authorList>
            <person name="Mendez C."/>
            <person name="Richter M."/>
            <person name="Ferrer M."/>
            <person name="Sanchez J."/>
        </authorList>
    </citation>
    <scope>NUCLEOTIDE SEQUENCE</scope>
</reference>
<dbReference type="PROSITE" id="PS51733">
    <property type="entry name" value="BPL_LPL_CATALYTIC"/>
    <property type="match status" value="1"/>
</dbReference>
<dbReference type="PIRSF" id="PIRSF016262">
    <property type="entry name" value="LPLase"/>
    <property type="match status" value="1"/>
</dbReference>
<accession>T0ZYN9</accession>
<dbReference type="PANTHER" id="PTHR10993">
    <property type="entry name" value="OCTANOYLTRANSFERASE"/>
    <property type="match status" value="1"/>
</dbReference>
<dbReference type="HAMAP" id="MF_00013">
    <property type="entry name" value="LipB"/>
    <property type="match status" value="1"/>
</dbReference>
<dbReference type="CDD" id="cd16444">
    <property type="entry name" value="LipB"/>
    <property type="match status" value="1"/>
</dbReference>
<evidence type="ECO:0000256" key="4">
    <source>
        <dbReference type="ARBA" id="ARBA00023315"/>
    </source>
</evidence>
<dbReference type="PROSITE" id="PS01313">
    <property type="entry name" value="LIPB"/>
    <property type="match status" value="1"/>
</dbReference>
<gene>
    <name evidence="6" type="ORF">B2A_12580</name>
</gene>
<keyword evidence="6" id="KW-0436">Ligase</keyword>
<dbReference type="EMBL" id="AUZZ01009075">
    <property type="protein sequence ID" value="EQD35015.1"/>
    <property type="molecule type" value="Genomic_DNA"/>
</dbReference>
<organism evidence="6">
    <name type="scientific">mine drainage metagenome</name>
    <dbReference type="NCBI Taxonomy" id="410659"/>
    <lineage>
        <taxon>unclassified sequences</taxon>
        <taxon>metagenomes</taxon>
        <taxon>ecological metagenomes</taxon>
    </lineage>
</organism>
<proteinExistence type="inferred from homology"/>
<evidence type="ECO:0000313" key="6">
    <source>
        <dbReference type="EMBL" id="EQD35015.1"/>
    </source>
</evidence>
<evidence type="ECO:0000256" key="2">
    <source>
        <dbReference type="ARBA" id="ARBA00012334"/>
    </source>
</evidence>
<evidence type="ECO:0000256" key="1">
    <source>
        <dbReference type="ARBA" id="ARBA00004821"/>
    </source>
</evidence>
<comment type="caution">
    <text evidence="6">The sequence shown here is derived from an EMBL/GenBank/DDBJ whole genome shotgun (WGS) entry which is preliminary data.</text>
</comment>
<dbReference type="GO" id="GO:0033819">
    <property type="term" value="F:lipoyl(octanoyl) transferase activity"/>
    <property type="evidence" value="ECO:0007669"/>
    <property type="project" value="UniProtKB-EC"/>
</dbReference>
<dbReference type="NCBIfam" id="TIGR00214">
    <property type="entry name" value="lipB"/>
    <property type="match status" value="1"/>
</dbReference>
<sequence length="219" mass="24150">MPVADWGRREYTASLEEMRRLRRERRAGRIADTLILVEHPPVVTVGVEGDDGAAAATGLDVVRVERGGKATYHGPGQLVAYAIVDLEPRGRDVRRFVHGLEEMVVRALAEWSIAAARVSGRRGVWIDGCRKIASVGIAVEEWVSFHGVALNVSTDLSRFEQFHPCGFSGEVMTSMERELRHRVVLSEVQAAVVRAWNELFEPPREPGLLRSPPIPGAGP</sequence>
<dbReference type="PANTHER" id="PTHR10993:SF7">
    <property type="entry name" value="LIPOYLTRANSFERASE 2, MITOCHONDRIAL-RELATED"/>
    <property type="match status" value="1"/>
</dbReference>
<feature type="domain" description="BPL/LPL catalytic" evidence="5">
    <location>
        <begin position="28"/>
        <end position="204"/>
    </location>
</feature>
<dbReference type="AlphaFoldDB" id="T0ZYN9"/>
<comment type="pathway">
    <text evidence="1">Protein modification; protein lipoylation via endogenous pathway; protein N(6)-(lipoyl)lysine from octanoyl-[acyl-carrier-protein]: step 1/2.</text>
</comment>
<dbReference type="Pfam" id="PF21948">
    <property type="entry name" value="LplA-B_cat"/>
    <property type="match status" value="1"/>
</dbReference>
<dbReference type="UniPathway" id="UPA00538">
    <property type="reaction ID" value="UER00592"/>
</dbReference>
<dbReference type="Gene3D" id="3.30.930.10">
    <property type="entry name" value="Bira Bifunctional Protein, Domain 2"/>
    <property type="match status" value="1"/>
</dbReference>
<dbReference type="InterPro" id="IPR000544">
    <property type="entry name" value="Octanoyltransferase"/>
</dbReference>
<evidence type="ECO:0000259" key="5">
    <source>
        <dbReference type="PROSITE" id="PS51733"/>
    </source>
</evidence>
<name>T0ZYN9_9ZZZZ</name>
<dbReference type="InterPro" id="IPR020605">
    <property type="entry name" value="Octanoyltransferase_CS"/>
</dbReference>
<reference evidence="6" key="2">
    <citation type="journal article" date="2014" name="ISME J.">
        <title>Microbial stratification in low pH oxic and suboxic macroscopic growths along an acid mine drainage.</title>
        <authorList>
            <person name="Mendez-Garcia C."/>
            <person name="Mesa V."/>
            <person name="Sprenger R.R."/>
            <person name="Richter M."/>
            <person name="Diez M.S."/>
            <person name="Solano J."/>
            <person name="Bargiela R."/>
            <person name="Golyshina O.V."/>
            <person name="Manteca A."/>
            <person name="Ramos J.L."/>
            <person name="Gallego J.R."/>
            <person name="Llorente I."/>
            <person name="Martins Dos Santos V.A."/>
            <person name="Jensen O.N."/>
            <person name="Pelaez A.I."/>
            <person name="Sanchez J."/>
            <person name="Ferrer M."/>
        </authorList>
    </citation>
    <scope>NUCLEOTIDE SEQUENCE</scope>
</reference>
<dbReference type="SUPFAM" id="SSF55681">
    <property type="entry name" value="Class II aaRS and biotin synthetases"/>
    <property type="match status" value="1"/>
</dbReference>
<dbReference type="InterPro" id="IPR045864">
    <property type="entry name" value="aa-tRNA-synth_II/BPL/LPL"/>
</dbReference>
<dbReference type="GO" id="GO:0016874">
    <property type="term" value="F:ligase activity"/>
    <property type="evidence" value="ECO:0007669"/>
    <property type="project" value="UniProtKB-KW"/>
</dbReference>
<dbReference type="EC" id="2.3.1.181" evidence="2"/>
<dbReference type="InterPro" id="IPR004143">
    <property type="entry name" value="BPL_LPL_catalytic"/>
</dbReference>